<gene>
    <name evidence="1" type="ORF">FJT64_001029</name>
</gene>
<accession>A0A6A4VF17</accession>
<dbReference type="InterPro" id="IPR036691">
    <property type="entry name" value="Endo/exonu/phosph_ase_sf"/>
</dbReference>
<reference evidence="1 2" key="1">
    <citation type="submission" date="2019-07" db="EMBL/GenBank/DDBJ databases">
        <title>Draft genome assembly of a fouling barnacle, Amphibalanus amphitrite (Darwin, 1854): The first reference genome for Thecostraca.</title>
        <authorList>
            <person name="Kim W."/>
        </authorList>
    </citation>
    <scope>NUCLEOTIDE SEQUENCE [LARGE SCALE GENOMIC DNA]</scope>
    <source>
        <strain evidence="1">SNU_AA5</strain>
        <tissue evidence="1">Soma without cirri and trophi</tissue>
    </source>
</reference>
<protein>
    <submittedName>
        <fullName evidence="1">Uncharacterized protein</fullName>
    </submittedName>
</protein>
<dbReference type="AlphaFoldDB" id="A0A6A4VF17"/>
<dbReference type="EMBL" id="VIIS01001831">
    <property type="protein sequence ID" value="KAF0292153.1"/>
    <property type="molecule type" value="Genomic_DNA"/>
</dbReference>
<sequence length="264" mass="28119">MHGQSRVMTTKKVVVDGSAGAPAALHCVAETPRLLTSTLDTAPGTAAAAALHHSEPAPGLVCAAAGLRWSTPALRAARRFLLLRRAGRFFKARCPYYANGTATLQSCRLRLLTSGDIELNPGPAVASASSLRVCCQNVCSLNNKFGTLRSHAIELATCDVIGLTETWLGPQVADSELQLGFSDYVWFRRDRDGRGGGVACAVRSNLSPVHRPDLQPDCEALVVQLGAVRHVFLVVSNLVKTDGVRLSTGDHTTEVGEVETEHRG</sequence>
<evidence type="ECO:0000313" key="2">
    <source>
        <dbReference type="Proteomes" id="UP000440578"/>
    </source>
</evidence>
<organism evidence="1 2">
    <name type="scientific">Amphibalanus amphitrite</name>
    <name type="common">Striped barnacle</name>
    <name type="synonym">Balanus amphitrite</name>
    <dbReference type="NCBI Taxonomy" id="1232801"/>
    <lineage>
        <taxon>Eukaryota</taxon>
        <taxon>Metazoa</taxon>
        <taxon>Ecdysozoa</taxon>
        <taxon>Arthropoda</taxon>
        <taxon>Crustacea</taxon>
        <taxon>Multicrustacea</taxon>
        <taxon>Cirripedia</taxon>
        <taxon>Thoracica</taxon>
        <taxon>Thoracicalcarea</taxon>
        <taxon>Balanomorpha</taxon>
        <taxon>Balanoidea</taxon>
        <taxon>Balanidae</taxon>
        <taxon>Amphibalaninae</taxon>
        <taxon>Amphibalanus</taxon>
    </lineage>
</organism>
<comment type="caution">
    <text evidence="1">The sequence shown here is derived from an EMBL/GenBank/DDBJ whole genome shotgun (WGS) entry which is preliminary data.</text>
</comment>
<dbReference type="SUPFAM" id="SSF56219">
    <property type="entry name" value="DNase I-like"/>
    <property type="match status" value="1"/>
</dbReference>
<dbReference type="Gene3D" id="3.60.10.10">
    <property type="entry name" value="Endonuclease/exonuclease/phosphatase"/>
    <property type="match status" value="1"/>
</dbReference>
<proteinExistence type="predicted"/>
<name>A0A6A4VF17_AMPAM</name>
<dbReference type="Proteomes" id="UP000440578">
    <property type="component" value="Unassembled WGS sequence"/>
</dbReference>
<keyword evidence="2" id="KW-1185">Reference proteome</keyword>
<evidence type="ECO:0000313" key="1">
    <source>
        <dbReference type="EMBL" id="KAF0292153.1"/>
    </source>
</evidence>